<feature type="chain" id="PRO_5025649546" evidence="2">
    <location>
        <begin position="26"/>
        <end position="297"/>
    </location>
</feature>
<evidence type="ECO:0000256" key="1">
    <source>
        <dbReference type="ARBA" id="ARBA00022801"/>
    </source>
</evidence>
<dbReference type="GO" id="GO:0016790">
    <property type="term" value="F:thiolester hydrolase activity"/>
    <property type="evidence" value="ECO:0007669"/>
    <property type="project" value="TreeGrafter"/>
</dbReference>
<dbReference type="Gene3D" id="3.40.50.1820">
    <property type="entry name" value="alpha/beta hydrolase"/>
    <property type="match status" value="3"/>
</dbReference>
<protein>
    <submittedName>
        <fullName evidence="3">Dual specificity protein phosphatase</fullName>
    </submittedName>
</protein>
<reference evidence="3" key="1">
    <citation type="submission" date="2019-09" db="EMBL/GenBank/DDBJ databases">
        <title>Draft genome information of white flower Hibiscus syriacus.</title>
        <authorList>
            <person name="Kim Y.-M."/>
        </authorList>
    </citation>
    <scope>NUCLEOTIDE SEQUENCE [LARGE SCALE GENOMIC DNA]</scope>
    <source>
        <strain evidence="3">YM2019G1</strain>
    </source>
</reference>
<comment type="caution">
    <text evidence="3">The sequence shown here is derived from an EMBL/GenBank/DDBJ whole genome shotgun (WGS) entry which is preliminary data.</text>
</comment>
<evidence type="ECO:0000313" key="3">
    <source>
        <dbReference type="EMBL" id="KAE8683982.1"/>
    </source>
</evidence>
<sequence length="297" mass="33529">MAFPSKFLAFISFLVFITITPFSHSIPFIVIHGIGDQCAKRGVKRFTELLTNFSGSEGYCLEIGDGTWDSWFMPLEEQTNVVCEKGNLIAWGVIEFCDGAPQSGFLCLIADKLIKSEIYSDYIQAHLAPSGYLKLPNDILHYLEKCQFLPKLNNELPDERNSTYKERWSLQAGHSASRCTTTLYTEDWICLKTLDDSGKVHYINVSGGHLGISNDDMKKHVVPFLKDQDSMADSVRSSYVEVHGPHRKVMVNHKRKQAVPLLQEKAPSELILDGSPSYRWPPSVQSFIMELLGFTED</sequence>
<evidence type="ECO:0000256" key="2">
    <source>
        <dbReference type="SAM" id="SignalP"/>
    </source>
</evidence>
<keyword evidence="4" id="KW-1185">Reference proteome</keyword>
<dbReference type="PANTHER" id="PTHR11247:SF8">
    <property type="entry name" value="PALMITOYL-PROTEIN THIOESTERASE 1"/>
    <property type="match status" value="1"/>
</dbReference>
<dbReference type="SUPFAM" id="SSF53474">
    <property type="entry name" value="alpha/beta-Hydrolases"/>
    <property type="match status" value="1"/>
</dbReference>
<gene>
    <name evidence="3" type="ORF">F3Y22_tig00111164pilonHSYRG00063</name>
</gene>
<dbReference type="InterPro" id="IPR029058">
    <property type="entry name" value="AB_hydrolase_fold"/>
</dbReference>
<dbReference type="PANTHER" id="PTHR11247">
    <property type="entry name" value="PALMITOYL-PROTEIN THIOESTERASE/DOLICHYLDIPHOSPHATASE 1"/>
    <property type="match status" value="1"/>
</dbReference>
<name>A0A6A2YYI8_HIBSY</name>
<feature type="signal peptide" evidence="2">
    <location>
        <begin position="1"/>
        <end position="25"/>
    </location>
</feature>
<organism evidence="3 4">
    <name type="scientific">Hibiscus syriacus</name>
    <name type="common">Rose of Sharon</name>
    <dbReference type="NCBI Taxonomy" id="106335"/>
    <lineage>
        <taxon>Eukaryota</taxon>
        <taxon>Viridiplantae</taxon>
        <taxon>Streptophyta</taxon>
        <taxon>Embryophyta</taxon>
        <taxon>Tracheophyta</taxon>
        <taxon>Spermatophyta</taxon>
        <taxon>Magnoliopsida</taxon>
        <taxon>eudicotyledons</taxon>
        <taxon>Gunneridae</taxon>
        <taxon>Pentapetalae</taxon>
        <taxon>rosids</taxon>
        <taxon>malvids</taxon>
        <taxon>Malvales</taxon>
        <taxon>Malvaceae</taxon>
        <taxon>Malvoideae</taxon>
        <taxon>Hibiscus</taxon>
    </lineage>
</organism>
<keyword evidence="2" id="KW-0732">Signal</keyword>
<dbReference type="AlphaFoldDB" id="A0A6A2YYI8"/>
<dbReference type="Pfam" id="PF02089">
    <property type="entry name" value="Palm_thioest"/>
    <property type="match status" value="2"/>
</dbReference>
<keyword evidence="1" id="KW-0378">Hydrolase</keyword>
<evidence type="ECO:0000313" key="4">
    <source>
        <dbReference type="Proteomes" id="UP000436088"/>
    </source>
</evidence>
<dbReference type="EMBL" id="VEPZ02001256">
    <property type="protein sequence ID" value="KAE8683982.1"/>
    <property type="molecule type" value="Genomic_DNA"/>
</dbReference>
<accession>A0A6A2YYI8</accession>
<proteinExistence type="predicted"/>
<dbReference type="Proteomes" id="UP000436088">
    <property type="component" value="Unassembled WGS sequence"/>
</dbReference>